<evidence type="ECO:0000313" key="3">
    <source>
        <dbReference type="EMBL" id="KAI3438767.1"/>
    </source>
</evidence>
<gene>
    <name evidence="3" type="ORF">D9Q98_001185</name>
</gene>
<dbReference type="SUPFAM" id="SSF50729">
    <property type="entry name" value="PH domain-like"/>
    <property type="match status" value="1"/>
</dbReference>
<dbReference type="Pfam" id="PF00169">
    <property type="entry name" value="PH"/>
    <property type="match status" value="1"/>
</dbReference>
<dbReference type="InterPro" id="IPR011993">
    <property type="entry name" value="PH-like_dom_sf"/>
</dbReference>
<evidence type="ECO:0000256" key="1">
    <source>
        <dbReference type="SAM" id="MobiDB-lite"/>
    </source>
</evidence>
<feature type="region of interest" description="Disordered" evidence="1">
    <location>
        <begin position="1"/>
        <end position="68"/>
    </location>
</feature>
<dbReference type="AlphaFoldDB" id="A0A9D4TZR6"/>
<feature type="compositionally biased region" description="Polar residues" evidence="1">
    <location>
        <begin position="20"/>
        <end position="38"/>
    </location>
</feature>
<feature type="domain" description="PH" evidence="2">
    <location>
        <begin position="282"/>
        <end position="380"/>
    </location>
</feature>
<feature type="region of interest" description="Disordered" evidence="1">
    <location>
        <begin position="256"/>
        <end position="278"/>
    </location>
</feature>
<reference evidence="3" key="1">
    <citation type="journal article" date="2019" name="Plant J.">
        <title>Chlorella vulgaris genome assembly and annotation reveals the molecular basis for metabolic acclimation to high light conditions.</title>
        <authorList>
            <person name="Cecchin M."/>
            <person name="Marcolungo L."/>
            <person name="Rossato M."/>
            <person name="Girolomoni L."/>
            <person name="Cosentino E."/>
            <person name="Cuine S."/>
            <person name="Li-Beisson Y."/>
            <person name="Delledonne M."/>
            <person name="Ballottari M."/>
        </authorList>
    </citation>
    <scope>NUCLEOTIDE SEQUENCE</scope>
    <source>
        <strain evidence="3">211/11P</strain>
    </source>
</reference>
<dbReference type="Gene3D" id="2.30.29.30">
    <property type="entry name" value="Pleckstrin-homology domain (PH domain)/Phosphotyrosine-binding domain (PTB)"/>
    <property type="match status" value="1"/>
</dbReference>
<keyword evidence="4" id="KW-1185">Reference proteome</keyword>
<dbReference type="PROSITE" id="PS50003">
    <property type="entry name" value="PH_DOMAIN"/>
    <property type="match status" value="1"/>
</dbReference>
<reference evidence="3" key="2">
    <citation type="submission" date="2020-11" db="EMBL/GenBank/DDBJ databases">
        <authorList>
            <person name="Cecchin M."/>
            <person name="Marcolungo L."/>
            <person name="Rossato M."/>
            <person name="Girolomoni L."/>
            <person name="Cosentino E."/>
            <person name="Cuine S."/>
            <person name="Li-Beisson Y."/>
            <person name="Delledonne M."/>
            <person name="Ballottari M."/>
        </authorList>
    </citation>
    <scope>NUCLEOTIDE SEQUENCE</scope>
    <source>
        <strain evidence="3">211/11P</strain>
        <tissue evidence="3">Whole cell</tissue>
    </source>
</reference>
<evidence type="ECO:0000313" key="4">
    <source>
        <dbReference type="Proteomes" id="UP001055712"/>
    </source>
</evidence>
<comment type="caution">
    <text evidence="3">The sequence shown here is derived from an EMBL/GenBank/DDBJ whole genome shotgun (WGS) entry which is preliminary data.</text>
</comment>
<dbReference type="EMBL" id="SIDB01000001">
    <property type="protein sequence ID" value="KAI3438767.1"/>
    <property type="molecule type" value="Genomic_DNA"/>
</dbReference>
<proteinExistence type="predicted"/>
<dbReference type="InterPro" id="IPR001849">
    <property type="entry name" value="PH_domain"/>
</dbReference>
<evidence type="ECO:0000259" key="2">
    <source>
        <dbReference type="PROSITE" id="PS50003"/>
    </source>
</evidence>
<dbReference type="OrthoDB" id="10659109at2759"/>
<accession>A0A9D4TZR6</accession>
<dbReference type="Proteomes" id="UP001055712">
    <property type="component" value="Unassembled WGS sequence"/>
</dbReference>
<protein>
    <recommendedName>
        <fullName evidence="2">PH domain-containing protein</fullName>
    </recommendedName>
</protein>
<name>A0A9D4TZR6_CHLVU</name>
<organism evidence="3 4">
    <name type="scientific">Chlorella vulgaris</name>
    <name type="common">Green alga</name>
    <dbReference type="NCBI Taxonomy" id="3077"/>
    <lineage>
        <taxon>Eukaryota</taxon>
        <taxon>Viridiplantae</taxon>
        <taxon>Chlorophyta</taxon>
        <taxon>core chlorophytes</taxon>
        <taxon>Trebouxiophyceae</taxon>
        <taxon>Chlorellales</taxon>
        <taxon>Chlorellaceae</taxon>
        <taxon>Chlorella clade</taxon>
        <taxon>Chlorella</taxon>
    </lineage>
</organism>
<sequence>MMDSRGTHPAPWPSAESRADTNQASDKNAASATQQASMQVPLPTRHPPAAAKLHPSSGSHTPGIAPHPSLDTVQVIAASALFSSAFEKELTTNAEIRNASRALGELAPVDLPSVFAPDKAYPLLLQAYGFSSYLMAPERGVRRLVADALQLYRGPITDAAACVLAALLAAAEMAAATALPEAEWPDHVRLRVLDESQACIRAWHSKALAQLEGLLAAECLCPEQEAFAGLRARLQQRLEVEVQQALKAAISSASAAVSGAPGRTQPDPAAETETETEAEAEAEYFMGSLDKLDRHGRWRRRWFVYQASDRVLSYGRSPKSQQTRTFVLQGGAVVPRGTADQEPAFHLQVTEEGVPKVLTLRASAHSTKAAWIQQLAAAAAPPPPKTDTPPAALAKTLSAAALPDDSTDGAFPVARKITATVFLDPVAEHSRQAEDEEAGPELEPAPSDALLAEIDSQAAARSPTAHEAAVLAAVLQVASQYVEQVAGRRLQGSTQRIVSSAMLLGRRDEMRQGLLALLLEPGARVPDLDWA</sequence>